<accession>A0A840QNB5</accession>
<dbReference type="InterPro" id="IPR003148">
    <property type="entry name" value="RCK_N"/>
</dbReference>
<gene>
    <name evidence="4" type="ORF">HNQ41_000992</name>
</gene>
<keyword evidence="4" id="KW-0813">Transport</keyword>
<dbReference type="InterPro" id="IPR036721">
    <property type="entry name" value="RCK_C_sf"/>
</dbReference>
<dbReference type="Pfam" id="PF02254">
    <property type="entry name" value="TrkA_N"/>
    <property type="match status" value="1"/>
</dbReference>
<dbReference type="Gene3D" id="1.10.287.70">
    <property type="match status" value="1"/>
</dbReference>
<feature type="domain" description="RCK N-terminal" evidence="3">
    <location>
        <begin position="115"/>
        <end position="239"/>
    </location>
</feature>
<reference evidence="4 5" key="1">
    <citation type="submission" date="2020-08" db="EMBL/GenBank/DDBJ databases">
        <title>Genomic Encyclopedia of Type Strains, Phase IV (KMG-IV): sequencing the most valuable type-strain genomes for metagenomic binning, comparative biology and taxonomic classification.</title>
        <authorList>
            <person name="Goeker M."/>
        </authorList>
    </citation>
    <scope>NUCLEOTIDE SEQUENCE [LARGE SCALE GENOMIC DNA]</scope>
    <source>
        <strain evidence="4 5">DSM 24696</strain>
    </source>
</reference>
<dbReference type="PANTHER" id="PTHR43833">
    <property type="entry name" value="POTASSIUM CHANNEL PROTEIN 2-RELATED-RELATED"/>
    <property type="match status" value="1"/>
</dbReference>
<dbReference type="AlphaFoldDB" id="A0A840QNB5"/>
<keyword evidence="4" id="KW-0407">Ion channel</keyword>
<name>A0A840QNB5_9BACI</name>
<dbReference type="EMBL" id="JACHHB010000003">
    <property type="protein sequence ID" value="MBB5172848.1"/>
    <property type="molecule type" value="Genomic_DNA"/>
</dbReference>
<proteinExistence type="predicted"/>
<evidence type="ECO:0000256" key="2">
    <source>
        <dbReference type="SAM" id="Phobius"/>
    </source>
</evidence>
<dbReference type="InterPro" id="IPR013099">
    <property type="entry name" value="K_chnl_dom"/>
</dbReference>
<dbReference type="SUPFAM" id="SSF51735">
    <property type="entry name" value="NAD(P)-binding Rossmann-fold domains"/>
    <property type="match status" value="1"/>
</dbReference>
<dbReference type="SUPFAM" id="SSF81324">
    <property type="entry name" value="Voltage-gated potassium channels"/>
    <property type="match status" value="1"/>
</dbReference>
<evidence type="ECO:0000256" key="1">
    <source>
        <dbReference type="ARBA" id="ARBA00004651"/>
    </source>
</evidence>
<keyword evidence="2" id="KW-1133">Transmembrane helix</keyword>
<keyword evidence="4" id="KW-0406">Ion transport</keyword>
<feature type="transmembrane region" description="Helical" evidence="2">
    <location>
        <begin position="74"/>
        <end position="95"/>
    </location>
</feature>
<evidence type="ECO:0000313" key="5">
    <source>
        <dbReference type="Proteomes" id="UP000551878"/>
    </source>
</evidence>
<dbReference type="InterPro" id="IPR050721">
    <property type="entry name" value="Trk_Ktr_HKT_K-transport"/>
</dbReference>
<dbReference type="PANTHER" id="PTHR43833:SF9">
    <property type="entry name" value="POTASSIUM CHANNEL PROTEIN YUGO-RELATED"/>
    <property type="match status" value="1"/>
</dbReference>
<evidence type="ECO:0000259" key="3">
    <source>
        <dbReference type="PROSITE" id="PS51201"/>
    </source>
</evidence>
<keyword evidence="5" id="KW-1185">Reference proteome</keyword>
<dbReference type="GO" id="GO:0034220">
    <property type="term" value="P:monoatomic ion transmembrane transport"/>
    <property type="evidence" value="ECO:0007669"/>
    <property type="project" value="UniProtKB-KW"/>
</dbReference>
<dbReference type="PROSITE" id="PS51201">
    <property type="entry name" value="RCK_N"/>
    <property type="match status" value="1"/>
</dbReference>
<dbReference type="Pfam" id="PF07885">
    <property type="entry name" value="Ion_trans_2"/>
    <property type="match status" value="1"/>
</dbReference>
<sequence>MSRFQQWAHTYAKFPTFVRLLLIVFVIVTSFGVAIHQLETETFPNVIDGIWWAIVTTSTVGYGDFVPQTLLGRALAAGLILFGIAFFTIFVTNLAQTAVTTRNMFHKGELEYKKEGHYIVIGWNERTKKVISQLIKKQNVHIVLIDKSLEGNPISEKKVHFIKGSSLNDDTLKKANIAHARTVIISADHDLGENQADSHSILTLIAAKALNPSVYSIVEMLTPEQVKNARRAGADEVIETSNLSSLAMLNCTKYHGMTEVIGRLLEVETRDRLVYKYVPDEFFQKTFAEISYFMAKNDDFVVGLIRNQEFLFHPLPSTKLIKGDQMVVIDR</sequence>
<organism evidence="4 5">
    <name type="scientific">Texcoconibacillus texcoconensis</name>
    <dbReference type="NCBI Taxonomy" id="1095777"/>
    <lineage>
        <taxon>Bacteria</taxon>
        <taxon>Bacillati</taxon>
        <taxon>Bacillota</taxon>
        <taxon>Bacilli</taxon>
        <taxon>Bacillales</taxon>
        <taxon>Bacillaceae</taxon>
        <taxon>Texcoconibacillus</taxon>
    </lineage>
</organism>
<dbReference type="Gene3D" id="3.40.50.720">
    <property type="entry name" value="NAD(P)-binding Rossmann-like Domain"/>
    <property type="match status" value="1"/>
</dbReference>
<evidence type="ECO:0000313" key="4">
    <source>
        <dbReference type="EMBL" id="MBB5172848.1"/>
    </source>
</evidence>
<protein>
    <submittedName>
        <fullName evidence="4">Voltage-gated potassium channel</fullName>
    </submittedName>
</protein>
<dbReference type="GO" id="GO:0006813">
    <property type="term" value="P:potassium ion transport"/>
    <property type="evidence" value="ECO:0007669"/>
    <property type="project" value="InterPro"/>
</dbReference>
<keyword evidence="2" id="KW-0472">Membrane</keyword>
<dbReference type="InterPro" id="IPR036291">
    <property type="entry name" value="NAD(P)-bd_dom_sf"/>
</dbReference>
<dbReference type="GO" id="GO:0005886">
    <property type="term" value="C:plasma membrane"/>
    <property type="evidence" value="ECO:0007669"/>
    <property type="project" value="UniProtKB-SubCell"/>
</dbReference>
<feature type="transmembrane region" description="Helical" evidence="2">
    <location>
        <begin position="50"/>
        <end position="67"/>
    </location>
</feature>
<keyword evidence="2" id="KW-0812">Transmembrane</keyword>
<feature type="transmembrane region" description="Helical" evidence="2">
    <location>
        <begin position="20"/>
        <end position="38"/>
    </location>
</feature>
<comment type="subcellular location">
    <subcellularLocation>
        <location evidence="1">Cell membrane</location>
        <topology evidence="1">Multi-pass membrane protein</topology>
    </subcellularLocation>
</comment>
<dbReference type="Proteomes" id="UP000551878">
    <property type="component" value="Unassembled WGS sequence"/>
</dbReference>
<dbReference type="SUPFAM" id="SSF116726">
    <property type="entry name" value="TrkA C-terminal domain-like"/>
    <property type="match status" value="1"/>
</dbReference>
<comment type="caution">
    <text evidence="4">The sequence shown here is derived from an EMBL/GenBank/DDBJ whole genome shotgun (WGS) entry which is preliminary data.</text>
</comment>